<name>A0ABX2ENI6_9BURK</name>
<evidence type="ECO:0000313" key="3">
    <source>
        <dbReference type="Proteomes" id="UP000737171"/>
    </source>
</evidence>
<evidence type="ECO:0000256" key="1">
    <source>
        <dbReference type="SAM" id="Phobius"/>
    </source>
</evidence>
<organism evidence="2 3">
    <name type="scientific">Pseudaquabacterium terrae</name>
    <dbReference type="NCBI Taxonomy" id="2732868"/>
    <lineage>
        <taxon>Bacteria</taxon>
        <taxon>Pseudomonadati</taxon>
        <taxon>Pseudomonadota</taxon>
        <taxon>Betaproteobacteria</taxon>
        <taxon>Burkholderiales</taxon>
        <taxon>Sphaerotilaceae</taxon>
        <taxon>Pseudaquabacterium</taxon>
    </lineage>
</organism>
<feature type="transmembrane region" description="Helical" evidence="1">
    <location>
        <begin position="131"/>
        <end position="150"/>
    </location>
</feature>
<dbReference type="EMBL" id="JABRWJ010000008">
    <property type="protein sequence ID" value="NRF70260.1"/>
    <property type="molecule type" value="Genomic_DNA"/>
</dbReference>
<feature type="transmembrane region" description="Helical" evidence="1">
    <location>
        <begin position="84"/>
        <end position="103"/>
    </location>
</feature>
<dbReference type="RefSeq" id="WP_173128929.1">
    <property type="nucleotide sequence ID" value="NZ_JABRWJ010000008.1"/>
</dbReference>
<sequence>MNLLAEVMHLLSAAGLALFVGALLTEAMVLVPMWRTLQPQEFFTLHAAHAHRLYAFFAPLTVSATLLAVGAAIAAVATDRPLSSASVVAAVLALVILSTYLLYFQRANASFAAASITHEALPAELARWASWHWFRTVIGLVALASALLALRGARP</sequence>
<evidence type="ECO:0000313" key="2">
    <source>
        <dbReference type="EMBL" id="NRF70260.1"/>
    </source>
</evidence>
<proteinExistence type="predicted"/>
<accession>A0ABX2ENI6</accession>
<dbReference type="Proteomes" id="UP000737171">
    <property type="component" value="Unassembled WGS sequence"/>
</dbReference>
<gene>
    <name evidence="2" type="ORF">HLB44_24945</name>
</gene>
<comment type="caution">
    <text evidence="2">The sequence shown here is derived from an EMBL/GenBank/DDBJ whole genome shotgun (WGS) entry which is preliminary data.</text>
</comment>
<keyword evidence="1" id="KW-1133">Transmembrane helix</keyword>
<reference evidence="2 3" key="1">
    <citation type="submission" date="2020-05" db="EMBL/GenBank/DDBJ databases">
        <title>Aquincola sp. isolate from soil.</title>
        <authorList>
            <person name="Han J."/>
            <person name="Kim D.-U."/>
        </authorList>
    </citation>
    <scope>NUCLEOTIDE SEQUENCE [LARGE SCALE GENOMIC DNA]</scope>
    <source>
        <strain evidence="2 3">S2</strain>
    </source>
</reference>
<keyword evidence="1" id="KW-0472">Membrane</keyword>
<keyword evidence="1" id="KW-0812">Transmembrane</keyword>
<keyword evidence="3" id="KW-1185">Reference proteome</keyword>
<feature type="transmembrane region" description="Helical" evidence="1">
    <location>
        <begin position="51"/>
        <end position="77"/>
    </location>
</feature>
<protein>
    <submittedName>
        <fullName evidence="2">DUF1772 domain-containing protein</fullName>
    </submittedName>
</protein>